<evidence type="ECO:0000313" key="2">
    <source>
        <dbReference type="Proteomes" id="UP000007015"/>
    </source>
</evidence>
<sequence length="154" mass="16705">MHEVAPLTETGIAVDAIITRNLEDAARDDAVLPTTDFAAIVDLHLREEPGSRSGGLAGGDEVVVAVGQPGRLRRWRLREGGHAAQVLEEEGVAAGGHHSVERNIRVFNQQQRSWIEVAKAAADEAALCNEAGLLRFYLTRTSLCPWSQNGCREI</sequence>
<evidence type="ECO:0000313" key="1">
    <source>
        <dbReference type="EMBL" id="EAY99097.1"/>
    </source>
</evidence>
<organism evidence="1 2">
    <name type="scientific">Oryza sativa subsp. indica</name>
    <name type="common">Rice</name>
    <dbReference type="NCBI Taxonomy" id="39946"/>
    <lineage>
        <taxon>Eukaryota</taxon>
        <taxon>Viridiplantae</taxon>
        <taxon>Streptophyta</taxon>
        <taxon>Embryophyta</taxon>
        <taxon>Tracheophyta</taxon>
        <taxon>Spermatophyta</taxon>
        <taxon>Magnoliopsida</taxon>
        <taxon>Liliopsida</taxon>
        <taxon>Poales</taxon>
        <taxon>Poaceae</taxon>
        <taxon>BOP clade</taxon>
        <taxon>Oryzoideae</taxon>
        <taxon>Oryzeae</taxon>
        <taxon>Oryzinae</taxon>
        <taxon>Oryza</taxon>
        <taxon>Oryza sativa</taxon>
    </lineage>
</organism>
<dbReference type="AlphaFoldDB" id="A2Y7N7"/>
<gene>
    <name evidence="1" type="ORF">OsI_21056</name>
</gene>
<proteinExistence type="predicted"/>
<dbReference type="Proteomes" id="UP000007015">
    <property type="component" value="Chromosome 5"/>
</dbReference>
<reference evidence="1 2" key="1">
    <citation type="journal article" date="2005" name="PLoS Biol.">
        <title>The genomes of Oryza sativa: a history of duplications.</title>
        <authorList>
            <person name="Yu J."/>
            <person name="Wang J."/>
            <person name="Lin W."/>
            <person name="Li S."/>
            <person name="Li H."/>
            <person name="Zhou J."/>
            <person name="Ni P."/>
            <person name="Dong W."/>
            <person name="Hu S."/>
            <person name="Zeng C."/>
            <person name="Zhang J."/>
            <person name="Zhang Y."/>
            <person name="Li R."/>
            <person name="Xu Z."/>
            <person name="Li S."/>
            <person name="Li X."/>
            <person name="Zheng H."/>
            <person name="Cong L."/>
            <person name="Lin L."/>
            <person name="Yin J."/>
            <person name="Geng J."/>
            <person name="Li G."/>
            <person name="Shi J."/>
            <person name="Liu J."/>
            <person name="Lv H."/>
            <person name="Li J."/>
            <person name="Wang J."/>
            <person name="Deng Y."/>
            <person name="Ran L."/>
            <person name="Shi X."/>
            <person name="Wang X."/>
            <person name="Wu Q."/>
            <person name="Li C."/>
            <person name="Ren X."/>
            <person name="Wang J."/>
            <person name="Wang X."/>
            <person name="Li D."/>
            <person name="Liu D."/>
            <person name="Zhang X."/>
            <person name="Ji Z."/>
            <person name="Zhao W."/>
            <person name="Sun Y."/>
            <person name="Zhang Z."/>
            <person name="Bao J."/>
            <person name="Han Y."/>
            <person name="Dong L."/>
            <person name="Ji J."/>
            <person name="Chen P."/>
            <person name="Wu S."/>
            <person name="Liu J."/>
            <person name="Xiao Y."/>
            <person name="Bu D."/>
            <person name="Tan J."/>
            <person name="Yang L."/>
            <person name="Ye C."/>
            <person name="Zhang J."/>
            <person name="Xu J."/>
            <person name="Zhou Y."/>
            <person name="Yu Y."/>
            <person name="Zhang B."/>
            <person name="Zhuang S."/>
            <person name="Wei H."/>
            <person name="Liu B."/>
            <person name="Lei M."/>
            <person name="Yu H."/>
            <person name="Li Y."/>
            <person name="Xu H."/>
            <person name="Wei S."/>
            <person name="He X."/>
            <person name="Fang L."/>
            <person name="Zhang Z."/>
            <person name="Zhang Y."/>
            <person name="Huang X."/>
            <person name="Su Z."/>
            <person name="Tong W."/>
            <person name="Li J."/>
            <person name="Tong Z."/>
            <person name="Li S."/>
            <person name="Ye J."/>
            <person name="Wang L."/>
            <person name="Fang L."/>
            <person name="Lei T."/>
            <person name="Chen C."/>
            <person name="Chen H."/>
            <person name="Xu Z."/>
            <person name="Li H."/>
            <person name="Huang H."/>
            <person name="Zhang F."/>
            <person name="Xu H."/>
            <person name="Li N."/>
            <person name="Zhao C."/>
            <person name="Li S."/>
            <person name="Dong L."/>
            <person name="Huang Y."/>
            <person name="Li L."/>
            <person name="Xi Y."/>
            <person name="Qi Q."/>
            <person name="Li W."/>
            <person name="Zhang B."/>
            <person name="Hu W."/>
            <person name="Zhang Y."/>
            <person name="Tian X."/>
            <person name="Jiao Y."/>
            <person name="Liang X."/>
            <person name="Jin J."/>
            <person name="Gao L."/>
            <person name="Zheng W."/>
            <person name="Hao B."/>
            <person name="Liu S."/>
            <person name="Wang W."/>
            <person name="Yuan L."/>
            <person name="Cao M."/>
            <person name="McDermott J."/>
            <person name="Samudrala R."/>
            <person name="Wang J."/>
            <person name="Wong G.K."/>
            <person name="Yang H."/>
        </authorList>
    </citation>
    <scope>NUCLEOTIDE SEQUENCE [LARGE SCALE GENOMIC DNA]</scope>
    <source>
        <strain evidence="2">cv. 93-11</strain>
    </source>
</reference>
<protein>
    <submittedName>
        <fullName evidence="1">Uncharacterized protein</fullName>
    </submittedName>
</protein>
<keyword evidence="2" id="KW-1185">Reference proteome</keyword>
<dbReference type="Gramene" id="BGIOSGA020401-TA">
    <property type="protein sequence ID" value="BGIOSGA020401-PA"/>
    <property type="gene ID" value="BGIOSGA020401"/>
</dbReference>
<dbReference type="HOGENOM" id="CLU_1707214_0_0_1"/>
<accession>A2Y7N7</accession>
<dbReference type="EMBL" id="CM000130">
    <property type="protein sequence ID" value="EAY99097.1"/>
    <property type="molecule type" value="Genomic_DNA"/>
</dbReference>
<name>A2Y7N7_ORYSI</name>